<sequence>MTTSSQSWIQMKSSISMERINDLNSLETLRKATDLCSYLMSHWRTRAPTHALSPCSPAEITQQ</sequence>
<dbReference type="EMBL" id="CM014079">
    <property type="protein sequence ID" value="TKS67066.1"/>
    <property type="molecule type" value="Genomic_DNA"/>
</dbReference>
<reference evidence="1 2" key="1">
    <citation type="submission" date="2019-01" db="EMBL/GenBank/DDBJ databases">
        <title>Genome Assembly of Collichthys lucidus.</title>
        <authorList>
            <person name="Cai M."/>
            <person name="Xiao S."/>
        </authorList>
    </citation>
    <scope>NUCLEOTIDE SEQUENCE [LARGE SCALE GENOMIC DNA]</scope>
    <source>
        <strain evidence="1">JT15FE1705JMU</strain>
        <tissue evidence="1">Muscle</tissue>
    </source>
</reference>
<name>A0A4U5TZC3_COLLU</name>
<dbReference type="AlphaFoldDB" id="A0A4U5TZC3"/>
<dbReference type="Proteomes" id="UP000298787">
    <property type="component" value="Chromosome 2"/>
</dbReference>
<keyword evidence="2" id="KW-1185">Reference proteome</keyword>
<evidence type="ECO:0000313" key="2">
    <source>
        <dbReference type="Proteomes" id="UP000298787"/>
    </source>
</evidence>
<evidence type="ECO:0000313" key="1">
    <source>
        <dbReference type="EMBL" id="TKS67066.1"/>
    </source>
</evidence>
<proteinExistence type="predicted"/>
<gene>
    <name evidence="1" type="ORF">D9C73_001611</name>
</gene>
<accession>A0A4U5TZC3</accession>
<organism evidence="1 2">
    <name type="scientific">Collichthys lucidus</name>
    <name type="common">Big head croaker</name>
    <name type="synonym">Sciaena lucida</name>
    <dbReference type="NCBI Taxonomy" id="240159"/>
    <lineage>
        <taxon>Eukaryota</taxon>
        <taxon>Metazoa</taxon>
        <taxon>Chordata</taxon>
        <taxon>Craniata</taxon>
        <taxon>Vertebrata</taxon>
        <taxon>Euteleostomi</taxon>
        <taxon>Actinopterygii</taxon>
        <taxon>Neopterygii</taxon>
        <taxon>Teleostei</taxon>
        <taxon>Neoteleostei</taxon>
        <taxon>Acanthomorphata</taxon>
        <taxon>Eupercaria</taxon>
        <taxon>Sciaenidae</taxon>
        <taxon>Collichthys</taxon>
    </lineage>
</organism>
<protein>
    <submittedName>
        <fullName evidence="1">Uncharacterized protein</fullName>
    </submittedName>
</protein>